<evidence type="ECO:0000313" key="1">
    <source>
        <dbReference type="EMBL" id="KAK6515142.1"/>
    </source>
</evidence>
<dbReference type="Proteomes" id="UP001307849">
    <property type="component" value="Unassembled WGS sequence"/>
</dbReference>
<protein>
    <submittedName>
        <fullName evidence="1">Uncharacterized protein</fullName>
    </submittedName>
</protein>
<comment type="caution">
    <text evidence="1">The sequence shown here is derived from an EMBL/GenBank/DDBJ whole genome shotgun (WGS) entry which is preliminary data.</text>
</comment>
<evidence type="ECO:0000313" key="2">
    <source>
        <dbReference type="Proteomes" id="UP001307849"/>
    </source>
</evidence>
<dbReference type="EMBL" id="JAVHJM010000004">
    <property type="protein sequence ID" value="KAK6515142.1"/>
    <property type="molecule type" value="Genomic_DNA"/>
</dbReference>
<keyword evidence="2" id="KW-1185">Reference proteome</keyword>
<proteinExistence type="predicted"/>
<sequence length="165" mass="19118">MDPSEPGRCGTLPEPTELHRTLRWLTNSFFLHNLALKQDKVGPSPTEISRIDHAFGVIWTWMEASHLYTERRDDIFDTLMWVLEDGFRCFDGYQSIVGDLLAVYIFLRDKLEHVEIIIAKTQPKEHLEYPGSLSMCLDQFKLATPFITFLSDAMAPSFERTAHKR</sequence>
<gene>
    <name evidence="1" type="ORF">TWF506_007487</name>
</gene>
<accession>A0AAN8RZM1</accession>
<organism evidence="1 2">
    <name type="scientific">Arthrobotrys conoides</name>
    <dbReference type="NCBI Taxonomy" id="74498"/>
    <lineage>
        <taxon>Eukaryota</taxon>
        <taxon>Fungi</taxon>
        <taxon>Dikarya</taxon>
        <taxon>Ascomycota</taxon>
        <taxon>Pezizomycotina</taxon>
        <taxon>Orbiliomycetes</taxon>
        <taxon>Orbiliales</taxon>
        <taxon>Orbiliaceae</taxon>
        <taxon>Arthrobotrys</taxon>
    </lineage>
</organism>
<dbReference type="AlphaFoldDB" id="A0AAN8RZM1"/>
<reference evidence="1 2" key="1">
    <citation type="submission" date="2019-10" db="EMBL/GenBank/DDBJ databases">
        <authorList>
            <person name="Palmer J.M."/>
        </authorList>
    </citation>
    <scope>NUCLEOTIDE SEQUENCE [LARGE SCALE GENOMIC DNA]</scope>
    <source>
        <strain evidence="1 2">TWF506</strain>
    </source>
</reference>
<name>A0AAN8RZM1_9PEZI</name>